<accession>A0A2V3UFE9</accession>
<dbReference type="Pfam" id="PF00156">
    <property type="entry name" value="Pribosyltran"/>
    <property type="match status" value="1"/>
</dbReference>
<keyword evidence="3" id="KW-1185">Reference proteome</keyword>
<dbReference type="InterPro" id="IPR000836">
    <property type="entry name" value="PRTase_dom"/>
</dbReference>
<sequence>MTFSDRKDAGRQLAAALAGYKGRNPVVLALPRGGVPVAAEVAEALGAPLDLVLVRKIGLPWQPELAVGAVVDGTDPVIVRNEDVILSSGLSDATFKSVCDAELAEIARRKTRYIGLRARAALAGKVVIVIDDGIATGATMKAALRAIRQHGPRELVLAVPVAPADTLSELAPEVDALVCLVTPEPFGAIGYFYRDFSQVDDDTVVSILARFPTGEPEAGARTES</sequence>
<proteinExistence type="predicted"/>
<dbReference type="SUPFAM" id="SSF53271">
    <property type="entry name" value="PRTase-like"/>
    <property type="match status" value="1"/>
</dbReference>
<evidence type="ECO:0000313" key="3">
    <source>
        <dbReference type="Proteomes" id="UP000248021"/>
    </source>
</evidence>
<comment type="caution">
    <text evidence="2">The sequence shown here is derived from an EMBL/GenBank/DDBJ whole genome shotgun (WGS) entry which is preliminary data.</text>
</comment>
<dbReference type="RefSeq" id="WP_110376026.1">
    <property type="nucleotide sequence ID" value="NZ_JAHBRY010000001.1"/>
</dbReference>
<reference evidence="2 3" key="1">
    <citation type="submission" date="2018-05" db="EMBL/GenBank/DDBJ databases">
        <title>Genomic Encyclopedia of Type Strains, Phase IV (KMG-IV): sequencing the most valuable type-strain genomes for metagenomic binning, comparative biology and taxonomic classification.</title>
        <authorList>
            <person name="Goeker M."/>
        </authorList>
    </citation>
    <scope>NUCLEOTIDE SEQUENCE [LARGE SCALE GENOMIC DNA]</scope>
    <source>
        <strain evidence="2 3">DSM 6462</strain>
    </source>
</reference>
<gene>
    <name evidence="2" type="ORF">C7450_107411</name>
</gene>
<evidence type="ECO:0000259" key="1">
    <source>
        <dbReference type="Pfam" id="PF00156"/>
    </source>
</evidence>
<organism evidence="2 3">
    <name type="scientific">Chelatococcus asaccharovorans</name>
    <dbReference type="NCBI Taxonomy" id="28210"/>
    <lineage>
        <taxon>Bacteria</taxon>
        <taxon>Pseudomonadati</taxon>
        <taxon>Pseudomonadota</taxon>
        <taxon>Alphaproteobacteria</taxon>
        <taxon>Hyphomicrobiales</taxon>
        <taxon>Chelatococcaceae</taxon>
        <taxon>Chelatococcus</taxon>
    </lineage>
</organism>
<name>A0A2V3UFE9_9HYPH</name>
<dbReference type="Proteomes" id="UP000248021">
    <property type="component" value="Unassembled WGS sequence"/>
</dbReference>
<dbReference type="Gene3D" id="3.30.1310.20">
    <property type="entry name" value="PRTase-like"/>
    <property type="match status" value="1"/>
</dbReference>
<dbReference type="CDD" id="cd06223">
    <property type="entry name" value="PRTases_typeI"/>
    <property type="match status" value="1"/>
</dbReference>
<dbReference type="InterPro" id="IPR029057">
    <property type="entry name" value="PRTase-like"/>
</dbReference>
<dbReference type="AlphaFoldDB" id="A0A2V3UFE9"/>
<evidence type="ECO:0000313" key="2">
    <source>
        <dbReference type="EMBL" id="PXW57370.1"/>
    </source>
</evidence>
<dbReference type="Gene3D" id="3.40.50.2020">
    <property type="match status" value="1"/>
</dbReference>
<dbReference type="EMBL" id="QJJK01000007">
    <property type="protein sequence ID" value="PXW57370.1"/>
    <property type="molecule type" value="Genomic_DNA"/>
</dbReference>
<keyword evidence="2" id="KW-0328">Glycosyltransferase</keyword>
<protein>
    <submittedName>
        <fullName evidence="2">Putative phosphoribosyltransferase</fullName>
    </submittedName>
</protein>
<dbReference type="GO" id="GO:0016757">
    <property type="term" value="F:glycosyltransferase activity"/>
    <property type="evidence" value="ECO:0007669"/>
    <property type="project" value="UniProtKB-KW"/>
</dbReference>
<keyword evidence="2" id="KW-0808">Transferase</keyword>
<dbReference type="OrthoDB" id="9810066at2"/>
<feature type="domain" description="Phosphoribosyltransferase" evidence="1">
    <location>
        <begin position="8"/>
        <end position="166"/>
    </location>
</feature>